<protein>
    <submittedName>
        <fullName evidence="2">TIGR02391 family protein</fullName>
    </submittedName>
</protein>
<feature type="non-terminal residue" evidence="2">
    <location>
        <position position="1"/>
    </location>
</feature>
<dbReference type="NCBIfam" id="TIGR02391">
    <property type="entry name" value="hypoth_ymh"/>
    <property type="match status" value="1"/>
</dbReference>
<evidence type="ECO:0000259" key="1">
    <source>
        <dbReference type="Pfam" id="PF09509"/>
    </source>
</evidence>
<gene>
    <name evidence="2" type="ORF">F0Z77_20235</name>
</gene>
<comment type="caution">
    <text evidence="2">The sequence shown here is derived from an EMBL/GenBank/DDBJ whole genome shotgun (WGS) entry which is preliminary data.</text>
</comment>
<sequence length="322" mass="36987">VWDVNEILSEESEYNGKIYGKLYTSETPIRPNSGLRGISLFSRGKLVNNPEFFSNSTSSHFFQYLTGWFSVDFIDELDDDVISTNRQSVDWDNAEMAKLRDFLSTLISKVNNEWRNKRKEKKDDEVKKITGIDTKHWMSTMPKNMREQTSKIIDFLGKEDALESYSPVIHALHDIIPEYPMLHWRHLNEKVKDRIQQYYINKQYGLAADQGTKIYCEIIRDLTGCDLDGRKLTDKIFPGNSPAIRIGDLSTDTGKSMQEGQHFLSTGVMASFRNPASHMPADKLVPEQFSELDCLNILGLISYLLERLDGAEITRVDADKKK</sequence>
<proteinExistence type="predicted"/>
<feature type="domain" description="Conserved hypothetical protein CHP02391" evidence="1">
    <location>
        <begin position="186"/>
        <end position="308"/>
    </location>
</feature>
<dbReference type="InterPro" id="IPR012654">
    <property type="entry name" value="CHP02391"/>
</dbReference>
<accession>A0A5Y9Q3L2</accession>
<reference evidence="2" key="1">
    <citation type="submission" date="2019-09" db="EMBL/GenBank/DDBJ databases">
        <authorList>
            <consortium name="PulseNet: The National Subtyping Network for Foodborne Disease Surveillance"/>
            <person name="Tarr C.L."/>
            <person name="Trees E."/>
            <person name="Katz L.S."/>
            <person name="Carleton-Romer H.A."/>
            <person name="Stroika S."/>
            <person name="Kucerova Z."/>
            <person name="Roache K.F."/>
            <person name="Sabol A.L."/>
            <person name="Besser J."/>
            <person name="Gerner-Smidt P."/>
        </authorList>
    </citation>
    <scope>NUCLEOTIDE SEQUENCE</scope>
    <source>
        <strain evidence="2">PNUSAS076849</strain>
    </source>
</reference>
<dbReference type="AlphaFoldDB" id="A0A5Y9Q3L2"/>
<dbReference type="EMBL" id="AAKCWS010000046">
    <property type="protein sequence ID" value="ECQ7808416.1"/>
    <property type="molecule type" value="Genomic_DNA"/>
</dbReference>
<organism evidence="2">
    <name type="scientific">Salmonella enterica</name>
    <name type="common">Salmonella choleraesuis</name>
    <dbReference type="NCBI Taxonomy" id="28901"/>
    <lineage>
        <taxon>Bacteria</taxon>
        <taxon>Pseudomonadati</taxon>
        <taxon>Pseudomonadota</taxon>
        <taxon>Gammaproteobacteria</taxon>
        <taxon>Enterobacterales</taxon>
        <taxon>Enterobacteriaceae</taxon>
        <taxon>Salmonella</taxon>
    </lineage>
</organism>
<name>A0A5Y9Q3L2_SALER</name>
<dbReference type="Pfam" id="PF09509">
    <property type="entry name" value="Hypoth_Ymh"/>
    <property type="match status" value="1"/>
</dbReference>
<evidence type="ECO:0000313" key="2">
    <source>
        <dbReference type="EMBL" id="ECQ7808416.1"/>
    </source>
</evidence>